<feature type="binding site" evidence="16">
    <location>
        <position position="115"/>
    </location>
    <ligand>
        <name>K(+)</name>
        <dbReference type="ChEBI" id="CHEBI:29103"/>
    </ligand>
</feature>
<dbReference type="EC" id="2.7.1.33" evidence="6 16"/>
<feature type="active site" description="Proton acceptor" evidence="16">
    <location>
        <position position="94"/>
    </location>
</feature>
<protein>
    <recommendedName>
        <fullName evidence="15 16">Type III pantothenate kinase</fullName>
        <ecNumber evidence="6 16">2.7.1.33</ecNumber>
    </recommendedName>
    <alternativeName>
        <fullName evidence="16">PanK-III</fullName>
    </alternativeName>
    <alternativeName>
        <fullName evidence="16">Pantothenic acid kinase</fullName>
    </alternativeName>
</protein>
<dbReference type="SUPFAM" id="SSF53067">
    <property type="entry name" value="Actin-like ATPase domain"/>
    <property type="match status" value="2"/>
</dbReference>
<dbReference type="PANTHER" id="PTHR34265:SF1">
    <property type="entry name" value="TYPE III PANTOTHENATE KINASE"/>
    <property type="match status" value="1"/>
</dbReference>
<comment type="caution">
    <text evidence="17">The sequence shown here is derived from an EMBL/GenBank/DDBJ whole genome shotgun (WGS) entry which is preliminary data.</text>
</comment>
<evidence type="ECO:0000256" key="13">
    <source>
        <dbReference type="ARBA" id="ARBA00022993"/>
    </source>
</evidence>
<evidence type="ECO:0000256" key="4">
    <source>
        <dbReference type="ARBA" id="ARBA00005225"/>
    </source>
</evidence>
<keyword evidence="13 16" id="KW-0173">Coenzyme A biosynthesis</keyword>
<dbReference type="NCBIfam" id="TIGR00671">
    <property type="entry name" value="baf"/>
    <property type="match status" value="1"/>
</dbReference>
<comment type="function">
    <text evidence="16">Catalyzes the phosphorylation of pantothenate (Pan), the first step in CoA biosynthesis.</text>
</comment>
<comment type="cofactor">
    <cofactor evidence="2">
        <name>K(+)</name>
        <dbReference type="ChEBI" id="CHEBI:29103"/>
    </cofactor>
</comment>
<dbReference type="InterPro" id="IPR043129">
    <property type="entry name" value="ATPase_NBD"/>
</dbReference>
<accession>A0A5C6RR80</accession>
<dbReference type="Pfam" id="PF03309">
    <property type="entry name" value="Pan_kinase"/>
    <property type="match status" value="1"/>
</dbReference>
<evidence type="ECO:0000256" key="11">
    <source>
        <dbReference type="ARBA" id="ARBA00022840"/>
    </source>
</evidence>
<dbReference type="Proteomes" id="UP000321721">
    <property type="component" value="Unassembled WGS sequence"/>
</dbReference>
<evidence type="ECO:0000256" key="10">
    <source>
        <dbReference type="ARBA" id="ARBA00022777"/>
    </source>
</evidence>
<evidence type="ECO:0000313" key="17">
    <source>
        <dbReference type="EMBL" id="TXB63892.1"/>
    </source>
</evidence>
<keyword evidence="11 16" id="KW-0067">ATP-binding</keyword>
<evidence type="ECO:0000256" key="8">
    <source>
        <dbReference type="ARBA" id="ARBA00022679"/>
    </source>
</evidence>
<evidence type="ECO:0000313" key="18">
    <source>
        <dbReference type="Proteomes" id="UP000321721"/>
    </source>
</evidence>
<dbReference type="Gene3D" id="3.30.420.40">
    <property type="match status" value="2"/>
</dbReference>
<gene>
    <name evidence="16" type="primary">coaX</name>
    <name evidence="17" type="ORF">FRY74_11595</name>
</gene>
<feature type="binding site" evidence="16">
    <location>
        <position position="85"/>
    </location>
    <ligand>
        <name>substrate</name>
    </ligand>
</feature>
<dbReference type="OrthoDB" id="9804707at2"/>
<dbReference type="GO" id="GO:0005524">
    <property type="term" value="F:ATP binding"/>
    <property type="evidence" value="ECO:0007669"/>
    <property type="project" value="UniProtKB-UniRule"/>
</dbReference>
<comment type="cofactor">
    <cofactor evidence="16">
        <name>NH4(+)</name>
        <dbReference type="ChEBI" id="CHEBI:28938"/>
    </cofactor>
    <cofactor evidence="16">
        <name>K(+)</name>
        <dbReference type="ChEBI" id="CHEBI:29103"/>
    </cofactor>
    <text evidence="16">A monovalent cation. Ammonium or potassium.</text>
</comment>
<feature type="binding site" evidence="16">
    <location>
        <position position="118"/>
    </location>
    <ligand>
        <name>ATP</name>
        <dbReference type="ChEBI" id="CHEBI:30616"/>
    </ligand>
</feature>
<dbReference type="GO" id="GO:0004594">
    <property type="term" value="F:pantothenate kinase activity"/>
    <property type="evidence" value="ECO:0007669"/>
    <property type="project" value="UniProtKB-UniRule"/>
</dbReference>
<evidence type="ECO:0000256" key="3">
    <source>
        <dbReference type="ARBA" id="ARBA00004496"/>
    </source>
</evidence>
<evidence type="ECO:0000256" key="5">
    <source>
        <dbReference type="ARBA" id="ARBA00011738"/>
    </source>
</evidence>
<keyword evidence="7 16" id="KW-0963">Cytoplasm</keyword>
<dbReference type="HAMAP" id="MF_01274">
    <property type="entry name" value="Pantothen_kinase_3"/>
    <property type="match status" value="1"/>
</dbReference>
<proteinExistence type="inferred from homology"/>
<evidence type="ECO:0000256" key="16">
    <source>
        <dbReference type="HAMAP-Rule" id="MF_01274"/>
    </source>
</evidence>
<comment type="subcellular location">
    <subcellularLocation>
        <location evidence="3 16">Cytoplasm</location>
    </subcellularLocation>
</comment>
<dbReference type="PANTHER" id="PTHR34265">
    <property type="entry name" value="TYPE III PANTOTHENATE KINASE"/>
    <property type="match status" value="1"/>
</dbReference>
<evidence type="ECO:0000256" key="14">
    <source>
        <dbReference type="ARBA" id="ARBA00038036"/>
    </source>
</evidence>
<dbReference type="GO" id="GO:0005737">
    <property type="term" value="C:cytoplasm"/>
    <property type="evidence" value="ECO:0007669"/>
    <property type="project" value="UniProtKB-SubCell"/>
</dbReference>
<keyword evidence="16" id="KW-0479">Metal-binding</keyword>
<evidence type="ECO:0000256" key="12">
    <source>
        <dbReference type="ARBA" id="ARBA00022958"/>
    </source>
</evidence>
<evidence type="ECO:0000256" key="1">
    <source>
        <dbReference type="ARBA" id="ARBA00001206"/>
    </source>
</evidence>
<keyword evidence="18" id="KW-1185">Reference proteome</keyword>
<feature type="binding site" evidence="16">
    <location>
        <begin position="6"/>
        <end position="13"/>
    </location>
    <ligand>
        <name>ATP</name>
        <dbReference type="ChEBI" id="CHEBI:30616"/>
    </ligand>
</feature>
<dbReference type="GO" id="GO:0046872">
    <property type="term" value="F:metal ion binding"/>
    <property type="evidence" value="ECO:0007669"/>
    <property type="project" value="UniProtKB-KW"/>
</dbReference>
<evidence type="ECO:0000256" key="9">
    <source>
        <dbReference type="ARBA" id="ARBA00022741"/>
    </source>
</evidence>
<reference evidence="17 18" key="1">
    <citation type="submission" date="2019-08" db="EMBL/GenBank/DDBJ databases">
        <title>Genome of Vicingus serpentipes NCIMB 15042.</title>
        <authorList>
            <person name="Bowman J.P."/>
        </authorList>
    </citation>
    <scope>NUCLEOTIDE SEQUENCE [LARGE SCALE GENOMIC DNA]</scope>
    <source>
        <strain evidence="17 18">NCIMB 15042</strain>
    </source>
</reference>
<dbReference type="RefSeq" id="WP_147101790.1">
    <property type="nucleotide sequence ID" value="NZ_VOOS01000006.1"/>
</dbReference>
<sequence>MNLVIDIGNTLTKVAIFSNNQIIFNNNYDSLTANHIQNLLNKYNIVNSIIAEVKNFDAALQLMLTEKTNFFTLNGNTNLPFNNLYATPTTLGKDRVAVISAASKLFPGTNVLVIDIGTCITFDLIDVNNNYSGGAISPGLNMRLKALQHFTGKLPLVELEEEDTPKFIGDSTINSIKSGVFYGIKHEIEGVINAYDGQYDDLKIVLTGGNAERFELAPKNRIFADKFFVLKGLNEILNENAKI</sequence>
<dbReference type="CDD" id="cd24015">
    <property type="entry name" value="ASKHA_NBD_PanK-III"/>
    <property type="match status" value="1"/>
</dbReference>
<comment type="catalytic activity">
    <reaction evidence="1 16">
        <text>(R)-pantothenate + ATP = (R)-4'-phosphopantothenate + ADP + H(+)</text>
        <dbReference type="Rhea" id="RHEA:16373"/>
        <dbReference type="ChEBI" id="CHEBI:10986"/>
        <dbReference type="ChEBI" id="CHEBI:15378"/>
        <dbReference type="ChEBI" id="CHEBI:29032"/>
        <dbReference type="ChEBI" id="CHEBI:30616"/>
        <dbReference type="ChEBI" id="CHEBI:456216"/>
        <dbReference type="EC" id="2.7.1.33"/>
    </reaction>
</comment>
<keyword evidence="12 16" id="KW-0630">Potassium</keyword>
<feature type="binding site" evidence="16">
    <location>
        <begin position="92"/>
        <end position="95"/>
    </location>
    <ligand>
        <name>substrate</name>
    </ligand>
</feature>
<name>A0A5C6RR80_9FLAO</name>
<evidence type="ECO:0000256" key="7">
    <source>
        <dbReference type="ARBA" id="ARBA00022490"/>
    </source>
</evidence>
<comment type="subunit">
    <text evidence="5 16">Homodimer.</text>
</comment>
<evidence type="ECO:0000256" key="2">
    <source>
        <dbReference type="ARBA" id="ARBA00001958"/>
    </source>
</evidence>
<evidence type="ECO:0000256" key="6">
    <source>
        <dbReference type="ARBA" id="ARBA00012102"/>
    </source>
</evidence>
<comment type="pathway">
    <text evidence="4 16">Cofactor biosynthesis; coenzyme A biosynthesis; CoA from (R)-pantothenate: step 1/5.</text>
</comment>
<evidence type="ECO:0000256" key="15">
    <source>
        <dbReference type="ARBA" id="ARBA00040883"/>
    </source>
</evidence>
<dbReference type="GO" id="GO:0015937">
    <property type="term" value="P:coenzyme A biosynthetic process"/>
    <property type="evidence" value="ECO:0007669"/>
    <property type="project" value="UniProtKB-UniRule"/>
</dbReference>
<feature type="binding site" evidence="16">
    <location>
        <position position="172"/>
    </location>
    <ligand>
        <name>substrate</name>
    </ligand>
</feature>
<dbReference type="UniPathway" id="UPA00241">
    <property type="reaction ID" value="UER00352"/>
</dbReference>
<organism evidence="17 18">
    <name type="scientific">Vicingus serpentipes</name>
    <dbReference type="NCBI Taxonomy" id="1926625"/>
    <lineage>
        <taxon>Bacteria</taxon>
        <taxon>Pseudomonadati</taxon>
        <taxon>Bacteroidota</taxon>
        <taxon>Flavobacteriia</taxon>
        <taxon>Flavobacteriales</taxon>
        <taxon>Vicingaceae</taxon>
        <taxon>Vicingus</taxon>
    </lineage>
</organism>
<dbReference type="InterPro" id="IPR004619">
    <property type="entry name" value="Type_III_PanK"/>
</dbReference>
<keyword evidence="9 16" id="KW-0547">Nucleotide-binding</keyword>
<dbReference type="EMBL" id="VOOS01000006">
    <property type="protein sequence ID" value="TXB63892.1"/>
    <property type="molecule type" value="Genomic_DNA"/>
</dbReference>
<keyword evidence="10 16" id="KW-0418">Kinase</keyword>
<keyword evidence="8 16" id="KW-0808">Transferase</keyword>
<dbReference type="AlphaFoldDB" id="A0A5C6RR80"/>
<comment type="similarity">
    <text evidence="14 16">Belongs to the type III pantothenate kinase family.</text>
</comment>